<dbReference type="SUPFAM" id="SSF56801">
    <property type="entry name" value="Acetyl-CoA synthetase-like"/>
    <property type="match status" value="1"/>
</dbReference>
<dbReference type="InterPro" id="IPR029058">
    <property type="entry name" value="AB_hydrolase_fold"/>
</dbReference>
<dbReference type="CDD" id="cd05966">
    <property type="entry name" value="ACS"/>
    <property type="match status" value="1"/>
</dbReference>
<dbReference type="InterPro" id="IPR020845">
    <property type="entry name" value="AMP-binding_CS"/>
</dbReference>
<dbReference type="FunFam" id="3.40.50.1820:FF:000205">
    <property type="entry name" value="Non-haem bromoperoxidase BPO-A2"/>
    <property type="match status" value="1"/>
</dbReference>
<evidence type="ECO:0000256" key="5">
    <source>
        <dbReference type="ARBA" id="ARBA00022990"/>
    </source>
</evidence>
<dbReference type="Proteomes" id="UP000403266">
    <property type="component" value="Unassembled WGS sequence"/>
</dbReference>
<feature type="binding site" evidence="7">
    <location>
        <position position="520"/>
    </location>
    <ligand>
        <name>CoA</name>
        <dbReference type="ChEBI" id="CHEBI:57287"/>
    </ligand>
</feature>
<dbReference type="GO" id="GO:0046872">
    <property type="term" value="F:metal ion binding"/>
    <property type="evidence" value="ECO:0007669"/>
    <property type="project" value="UniProtKB-KW"/>
</dbReference>
<dbReference type="InterPro" id="IPR000873">
    <property type="entry name" value="AMP-dep_synth/lig_dom"/>
</dbReference>
<evidence type="ECO:0000256" key="2">
    <source>
        <dbReference type="ARBA" id="ARBA00022598"/>
    </source>
</evidence>
<name>A0A5N7MCG2_9HYPH</name>
<evidence type="ECO:0000256" key="1">
    <source>
        <dbReference type="ARBA" id="ARBA00006432"/>
    </source>
</evidence>
<evidence type="ECO:0000256" key="3">
    <source>
        <dbReference type="ARBA" id="ARBA00022741"/>
    </source>
</evidence>
<feature type="binding site" evidence="7">
    <location>
        <position position="581"/>
    </location>
    <ligand>
        <name>CoA</name>
        <dbReference type="ChEBI" id="CHEBI:57287"/>
    </ligand>
</feature>
<dbReference type="PRINTS" id="PR00111">
    <property type="entry name" value="ABHYDROLASE"/>
</dbReference>
<reference evidence="12 13" key="1">
    <citation type="journal article" date="2019" name="Syst. Appl. Microbiol.">
        <title>Microvirga tunisiensis sp. nov., a root nodule symbiotic bacterium isolated from Lupinus micranthus and L. luteus grown in Northern Tunisia.</title>
        <authorList>
            <person name="Msaddak A."/>
            <person name="Rejili M."/>
            <person name="Duran D."/>
            <person name="Mars M."/>
            <person name="Palacios J.M."/>
            <person name="Ruiz-Argueso T."/>
            <person name="Rey L."/>
            <person name="Imperial J."/>
        </authorList>
    </citation>
    <scope>NUCLEOTIDE SEQUENCE [LARGE SCALE GENOMIC DNA]</scope>
    <source>
        <strain evidence="12 13">Lmie10</strain>
    </source>
</reference>
<feature type="domain" description="AMP-binding enzyme C-terminal" evidence="10">
    <location>
        <begin position="528"/>
        <end position="606"/>
    </location>
</feature>
<keyword evidence="13" id="KW-1185">Reference proteome</keyword>
<dbReference type="HAMAP" id="MF_01123">
    <property type="entry name" value="Ac_CoA_synth"/>
    <property type="match status" value="1"/>
</dbReference>
<comment type="function">
    <text evidence="7">Catalyzes the conversion of acetate into acetyl-CoA (AcCoA), an essential intermediate at the junction of anabolic and catabolic pathways. AcsA undergoes a two-step reaction. In the first half reaction, AcsA combines acetate with ATP to form acetyl-adenylate (AcAMP) intermediate. In the second half reaction, it can then transfer the acetyl group from AcAMP to the sulfhydryl group of CoA, forming the product AcCoA.</text>
</comment>
<comment type="similarity">
    <text evidence="6">Belongs to the AB hydrolase superfamily. Bacterial non-heme haloperoxidase / perhydrolase family.</text>
</comment>
<dbReference type="EC" id="6.2.1.1" evidence="7"/>
<evidence type="ECO:0000313" key="12">
    <source>
        <dbReference type="EMBL" id="MPR24563.1"/>
    </source>
</evidence>
<comment type="cofactor">
    <cofactor evidence="7">
        <name>Mg(2+)</name>
        <dbReference type="ChEBI" id="CHEBI:18420"/>
    </cofactor>
</comment>
<organism evidence="12 13">
    <name type="scientific">Microvirga tunisiensis</name>
    <dbReference type="NCBI Taxonomy" id="2108360"/>
    <lineage>
        <taxon>Bacteria</taxon>
        <taxon>Pseudomonadati</taxon>
        <taxon>Pseudomonadota</taxon>
        <taxon>Alphaproteobacteria</taxon>
        <taxon>Hyphomicrobiales</taxon>
        <taxon>Methylobacteriaceae</taxon>
        <taxon>Microvirga</taxon>
    </lineage>
</organism>
<keyword evidence="7" id="KW-0460">Magnesium</keyword>
<feature type="binding site" evidence="7">
    <location>
        <position position="497"/>
    </location>
    <ligand>
        <name>ATP</name>
        <dbReference type="ChEBI" id="CHEBI:30616"/>
    </ligand>
</feature>
<evidence type="ECO:0000256" key="7">
    <source>
        <dbReference type="HAMAP-Rule" id="MF_01123"/>
    </source>
</evidence>
<dbReference type="AlphaFoldDB" id="A0A5N7MCG2"/>
<feature type="binding site" evidence="7">
    <location>
        <position position="523"/>
    </location>
    <ligand>
        <name>ATP</name>
        <dbReference type="ChEBI" id="CHEBI:30616"/>
    </ligand>
</feature>
<dbReference type="Pfam" id="PF00501">
    <property type="entry name" value="AMP-binding"/>
    <property type="match status" value="1"/>
</dbReference>
<feature type="domain" description="AB hydrolase-1" evidence="9">
    <location>
        <begin position="743"/>
        <end position="974"/>
    </location>
</feature>
<dbReference type="GO" id="GO:0003987">
    <property type="term" value="F:acetate-CoA ligase activity"/>
    <property type="evidence" value="ECO:0007669"/>
    <property type="project" value="UniProtKB-UniRule"/>
</dbReference>
<dbReference type="Gene3D" id="3.40.50.1820">
    <property type="entry name" value="alpha/beta hydrolase"/>
    <property type="match status" value="1"/>
</dbReference>
<dbReference type="InterPro" id="IPR032387">
    <property type="entry name" value="ACAS_N"/>
</dbReference>
<dbReference type="InterPro" id="IPR042099">
    <property type="entry name" value="ANL_N_sf"/>
</dbReference>
<dbReference type="SUPFAM" id="SSF53474">
    <property type="entry name" value="alpha/beta-Hydrolases"/>
    <property type="match status" value="1"/>
</dbReference>
<feature type="binding site" evidence="7">
    <location>
        <begin position="384"/>
        <end position="386"/>
    </location>
    <ligand>
        <name>ATP</name>
        <dbReference type="ChEBI" id="CHEBI:30616"/>
    </ligand>
</feature>
<feature type="binding site" evidence="7">
    <location>
        <position position="308"/>
    </location>
    <ligand>
        <name>CoA</name>
        <dbReference type="ChEBI" id="CHEBI:57287"/>
    </ligand>
</feature>
<gene>
    <name evidence="12" type="primary">acs</name>
    <name evidence="7" type="synonym">acsA</name>
    <name evidence="12" type="ORF">FS320_04780</name>
</gene>
<evidence type="ECO:0000259" key="10">
    <source>
        <dbReference type="Pfam" id="PF13193"/>
    </source>
</evidence>
<keyword evidence="4 7" id="KW-0067">ATP-binding</keyword>
<keyword evidence="5 7" id="KW-0007">Acetylation</keyword>
<keyword evidence="3 7" id="KW-0547">Nucleotide-binding</keyword>
<feature type="binding site" evidence="7">
    <location>
        <position position="512"/>
    </location>
    <ligand>
        <name>ATP</name>
        <dbReference type="ChEBI" id="CHEBI:30616"/>
    </ligand>
</feature>
<feature type="modified residue" description="N6-acetyllysine" evidence="7">
    <location>
        <position position="606"/>
    </location>
</feature>
<evidence type="ECO:0000313" key="13">
    <source>
        <dbReference type="Proteomes" id="UP000403266"/>
    </source>
</evidence>
<sequence length="994" mass="109647">MTQHVFPVPATLKSTAHVDLQAYQELYRRSLDDPEGFWREQAQILDWVKPFTTVKNTHYSPDDVTIEWFSDGTLNASFNCLDRHARDRGDDAAILWEGDTPGDTRTVTWKDLQQEVSRLANALKTLGVRKGDFVSVYLPVVPEAIAAMLACARIGAVHSVVFSGFSSESLAGRIEDCRSRVLITADEGLRAGKHVPLKKNVDAALQNLPFVEHVLVVRRTGRDVPMTAGRDRWYDEALAEVSPECAPTEVGAEDPLFVLYTSGSTGKPKGMLHTTGGYLVHAAASFRAMFDYHPGDIHFCTADVGWVTAHTYLIYGPLANGATIVLFEGVPTWPDASRWWQIIEAYRVNIFYTAPTAIRSLMRDGEGPVSKHDLSSLRVLGSVGEPINPEAWLWYHEVVGGGRCPIVDTYWQTETGAVLLCPLPGAMDLKPGSATKPFFGVRPALINSDGTVVEGEGTGNLCFADSWPGQARTILGDRDRFLKTYFSTFPGYYFTGDGARRDADGYYWITGRLDDVINVSGHRLGTVEVESALASHPSVAEAAVVGMPHEIKGHGIFAFVTLKEGIAESDDLRRELVQVVRTRIGPIATPDRIEWAPQLPKNRSGKILRRILTCIAAGDYENHGDTSTVADPTVVAEIVKRVQLHKTWPGPVLVIKRTSCQNNLCERSPERIDSSGDHVASSVQFQYPASGLLQANGPQPPAMLSCARKRSPIQRGYQEQAMSTIKTRDGTEIFYKDWGSGQPIVFSHGWPLSGDAWDAQMMFFGERGYRVIAHDRRGHGQSTQTWTGNDMDTYADDLAALIEELNLRDIIIIGHSTGGGEVTRYIGRHGTQRVAKIVLVGAIPPLMLMTEANPNGLPIGVFDDLRKSTYENQSQFFYDLSIPFYSYNRDGAKVSEGIRMNFWLQGMQAGIKPAYDCIKQFSETDLTEDLKKFDVPTLILHGDDDQIVPIVASAMISSKIVPNATLKVYPGSPHGLAQVQADRFNNDVLTFIQG</sequence>
<feature type="binding site" evidence="7">
    <location>
        <position position="536"/>
    </location>
    <ligand>
        <name>Mg(2+)</name>
        <dbReference type="ChEBI" id="CHEBI:18420"/>
    </ligand>
</feature>
<evidence type="ECO:0000259" key="11">
    <source>
        <dbReference type="Pfam" id="PF16177"/>
    </source>
</evidence>
<accession>A0A5N7MCG2</accession>
<dbReference type="NCBIfam" id="TIGR02188">
    <property type="entry name" value="Ac_CoA_lig_AcsA"/>
    <property type="match status" value="1"/>
</dbReference>
<evidence type="ECO:0000259" key="9">
    <source>
        <dbReference type="Pfam" id="PF00561"/>
    </source>
</evidence>
<dbReference type="PROSITE" id="PS00455">
    <property type="entry name" value="AMP_BINDING"/>
    <property type="match status" value="1"/>
</dbReference>
<comment type="caution">
    <text evidence="7">Lacks conserved residue(s) required for the propagation of feature annotation.</text>
</comment>
<dbReference type="NCBIfam" id="NF001208">
    <property type="entry name" value="PRK00174.1"/>
    <property type="match status" value="1"/>
</dbReference>
<evidence type="ECO:0000256" key="6">
    <source>
        <dbReference type="ARBA" id="ARBA00038128"/>
    </source>
</evidence>
<evidence type="ECO:0000256" key="4">
    <source>
        <dbReference type="ARBA" id="ARBA00022840"/>
    </source>
</evidence>
<comment type="catalytic activity">
    <reaction evidence="7">
        <text>acetate + ATP + CoA = acetyl-CoA + AMP + diphosphate</text>
        <dbReference type="Rhea" id="RHEA:23176"/>
        <dbReference type="ChEBI" id="CHEBI:30089"/>
        <dbReference type="ChEBI" id="CHEBI:30616"/>
        <dbReference type="ChEBI" id="CHEBI:33019"/>
        <dbReference type="ChEBI" id="CHEBI:57287"/>
        <dbReference type="ChEBI" id="CHEBI:57288"/>
        <dbReference type="ChEBI" id="CHEBI:456215"/>
        <dbReference type="EC" id="6.2.1.1"/>
    </reaction>
</comment>
<dbReference type="FunFam" id="3.30.300.30:FF:000004">
    <property type="entry name" value="Acetyl-coenzyme A synthetase"/>
    <property type="match status" value="1"/>
</dbReference>
<dbReference type="Pfam" id="PF16177">
    <property type="entry name" value="ACAS_N"/>
    <property type="match status" value="1"/>
</dbReference>
<dbReference type="PANTHER" id="PTHR24095">
    <property type="entry name" value="ACETYL-COENZYME A SYNTHETASE"/>
    <property type="match status" value="1"/>
</dbReference>
<dbReference type="Gene3D" id="3.30.300.30">
    <property type="match status" value="1"/>
</dbReference>
<dbReference type="Gene3D" id="3.40.50.12780">
    <property type="entry name" value="N-terminal domain of ligase-like"/>
    <property type="match status" value="1"/>
</dbReference>
<keyword evidence="2 7" id="KW-0436">Ligase</keyword>
<comment type="PTM">
    <text evidence="7">Acetylated. Deacetylation by the SIR2-homolog deacetylase activates the enzyme.</text>
</comment>
<dbReference type="EMBL" id="VOSK01000008">
    <property type="protein sequence ID" value="MPR24563.1"/>
    <property type="molecule type" value="Genomic_DNA"/>
</dbReference>
<dbReference type="GO" id="GO:0019427">
    <property type="term" value="P:acetyl-CoA biosynthetic process from acetate"/>
    <property type="evidence" value="ECO:0007669"/>
    <property type="project" value="UniProtKB-UniRule"/>
</dbReference>
<protein>
    <recommendedName>
        <fullName evidence="7">Acetyl-coenzyme A synthetase</fullName>
        <shortName evidence="7">AcCoA synthetase</shortName>
        <shortName evidence="7">Acs</shortName>
        <ecNumber evidence="7">6.2.1.1</ecNumber>
    </recommendedName>
    <alternativeName>
        <fullName evidence="7">Acetate--CoA ligase</fullName>
    </alternativeName>
    <alternativeName>
        <fullName evidence="7">Acyl-activating enzyme</fullName>
    </alternativeName>
</protein>
<dbReference type="RefSeq" id="WP_152709819.1">
    <property type="nucleotide sequence ID" value="NZ_VOSJ01000009.1"/>
</dbReference>
<feature type="binding site" evidence="7">
    <location>
        <position position="539"/>
    </location>
    <ligand>
        <name>Mg(2+)</name>
        <dbReference type="ChEBI" id="CHEBI:18420"/>
    </ligand>
</feature>
<evidence type="ECO:0000259" key="8">
    <source>
        <dbReference type="Pfam" id="PF00501"/>
    </source>
</evidence>
<dbReference type="OrthoDB" id="4471305at2"/>
<dbReference type="InterPro" id="IPR011904">
    <property type="entry name" value="Ac_CoA_lig"/>
</dbReference>
<dbReference type="Pfam" id="PF00561">
    <property type="entry name" value="Abhydrolase_1"/>
    <property type="match status" value="1"/>
</dbReference>
<proteinExistence type="inferred from homology"/>
<dbReference type="InterPro" id="IPR045851">
    <property type="entry name" value="AMP-bd_C_sf"/>
</dbReference>
<dbReference type="Pfam" id="PF13193">
    <property type="entry name" value="AMP-binding_C"/>
    <property type="match status" value="1"/>
</dbReference>
<dbReference type="FunFam" id="3.40.50.12780:FF:000001">
    <property type="entry name" value="Acetyl-coenzyme A synthetase"/>
    <property type="match status" value="1"/>
</dbReference>
<feature type="binding site" evidence="7">
    <location>
        <begin position="190"/>
        <end position="193"/>
    </location>
    <ligand>
        <name>CoA</name>
        <dbReference type="ChEBI" id="CHEBI:57287"/>
    </ligand>
</feature>
<comment type="similarity">
    <text evidence="1 7">Belongs to the ATP-dependent AMP-binding enzyme family.</text>
</comment>
<dbReference type="PANTHER" id="PTHR24095:SF14">
    <property type="entry name" value="ACETYL-COENZYME A SYNTHETASE 1"/>
    <property type="match status" value="1"/>
</dbReference>
<dbReference type="InterPro" id="IPR025110">
    <property type="entry name" value="AMP-bd_C"/>
</dbReference>
<dbReference type="GO" id="GO:0016208">
    <property type="term" value="F:AMP binding"/>
    <property type="evidence" value="ECO:0007669"/>
    <property type="project" value="InterPro"/>
</dbReference>
<comment type="caution">
    <text evidence="12">The sequence shown here is derived from an EMBL/GenBank/DDBJ whole genome shotgun (WGS) entry which is preliminary data.</text>
</comment>
<dbReference type="InterPro" id="IPR000073">
    <property type="entry name" value="AB_hydrolase_1"/>
</dbReference>
<dbReference type="GO" id="GO:0005524">
    <property type="term" value="F:ATP binding"/>
    <property type="evidence" value="ECO:0007669"/>
    <property type="project" value="UniProtKB-KW"/>
</dbReference>
<feature type="domain" description="Acetyl-coenzyme A synthetase N-terminal" evidence="11">
    <location>
        <begin position="23"/>
        <end position="80"/>
    </location>
</feature>
<dbReference type="GO" id="GO:0005829">
    <property type="term" value="C:cytosol"/>
    <property type="evidence" value="ECO:0007669"/>
    <property type="project" value="TreeGrafter"/>
</dbReference>
<feature type="domain" description="AMP-dependent synthetase/ligase" evidence="8">
    <location>
        <begin position="81"/>
        <end position="464"/>
    </location>
</feature>
<keyword evidence="7" id="KW-0479">Metal-binding</keyword>